<dbReference type="InterPro" id="IPR000120">
    <property type="entry name" value="Amidase"/>
</dbReference>
<dbReference type="EMBL" id="JBHSBI010000011">
    <property type="protein sequence ID" value="MFC4009943.1"/>
    <property type="molecule type" value="Genomic_DNA"/>
</dbReference>
<comment type="similarity">
    <text evidence="1">Belongs to the amidase family.</text>
</comment>
<accession>A0ABV8G840</accession>
<reference evidence="4" key="1">
    <citation type="journal article" date="2019" name="Int. J. Syst. Evol. Microbiol.">
        <title>The Global Catalogue of Microorganisms (GCM) 10K type strain sequencing project: providing services to taxonomists for standard genome sequencing and annotation.</title>
        <authorList>
            <consortium name="The Broad Institute Genomics Platform"/>
            <consortium name="The Broad Institute Genome Sequencing Center for Infectious Disease"/>
            <person name="Wu L."/>
            <person name="Ma J."/>
        </authorList>
    </citation>
    <scope>NUCLEOTIDE SEQUENCE [LARGE SCALE GENOMIC DNA]</scope>
    <source>
        <strain evidence="4">TBRC 1276</strain>
    </source>
</reference>
<dbReference type="Proteomes" id="UP001595851">
    <property type="component" value="Unassembled WGS sequence"/>
</dbReference>
<organism evidence="3 4">
    <name type="scientific">Nonomuraea purpurea</name>
    <dbReference type="NCBI Taxonomy" id="1849276"/>
    <lineage>
        <taxon>Bacteria</taxon>
        <taxon>Bacillati</taxon>
        <taxon>Actinomycetota</taxon>
        <taxon>Actinomycetes</taxon>
        <taxon>Streptosporangiales</taxon>
        <taxon>Streptosporangiaceae</taxon>
        <taxon>Nonomuraea</taxon>
    </lineage>
</organism>
<proteinExistence type="inferred from homology"/>
<dbReference type="RefSeq" id="WP_379529968.1">
    <property type="nucleotide sequence ID" value="NZ_JBHSBI010000011.1"/>
</dbReference>
<protein>
    <submittedName>
        <fullName evidence="3">Amidase</fullName>
    </submittedName>
</protein>
<dbReference type="NCBIfam" id="NF005687">
    <property type="entry name" value="PRK07487.1"/>
    <property type="match status" value="1"/>
</dbReference>
<name>A0ABV8G840_9ACTN</name>
<keyword evidence="4" id="KW-1185">Reference proteome</keyword>
<dbReference type="PANTHER" id="PTHR11895:SF7">
    <property type="entry name" value="GLUTAMYL-TRNA(GLN) AMIDOTRANSFERASE SUBUNIT A, MITOCHONDRIAL"/>
    <property type="match status" value="1"/>
</dbReference>
<dbReference type="Pfam" id="PF01425">
    <property type="entry name" value="Amidase"/>
    <property type="match status" value="1"/>
</dbReference>
<dbReference type="InterPro" id="IPR020556">
    <property type="entry name" value="Amidase_CS"/>
</dbReference>
<feature type="domain" description="Amidase" evidence="2">
    <location>
        <begin position="22"/>
        <end position="444"/>
    </location>
</feature>
<dbReference type="PROSITE" id="PS00571">
    <property type="entry name" value="AMIDASES"/>
    <property type="match status" value="1"/>
</dbReference>
<evidence type="ECO:0000313" key="3">
    <source>
        <dbReference type="EMBL" id="MFC4009943.1"/>
    </source>
</evidence>
<evidence type="ECO:0000313" key="4">
    <source>
        <dbReference type="Proteomes" id="UP001595851"/>
    </source>
</evidence>
<dbReference type="InterPro" id="IPR023631">
    <property type="entry name" value="Amidase_dom"/>
</dbReference>
<evidence type="ECO:0000256" key="1">
    <source>
        <dbReference type="ARBA" id="ARBA00009199"/>
    </source>
</evidence>
<comment type="caution">
    <text evidence="3">The sequence shown here is derived from an EMBL/GenBank/DDBJ whole genome shotgun (WGS) entry which is preliminary data.</text>
</comment>
<sequence>MWKSKAIELATAVRDGHVSAAEVVQAHLDRISEVNPTFNAVTAVLADSAMAAAAGIDRRRAAGEPLGPLAGVPFTVKENIDVEGVPTTHGVPKFRDNVATADSPSVARLRAADAIPIGHSNMPDMTIGGYTNSQLFGETLNPWPVVRNPGASSGGDGSAVASGMAAIGLGNDSGGSVRVPAYCCGVAGLNPSYGRFPMEHQIGGNTPMLASQLFPKDGPIARSVHDLRAAFEVLAGTDPRDPRAVPAPLDGPPLPGPVRVAVVADPGGFGVNPIIRAEIEKTAEVLADAGYAVEEADVPRLTDGLTAYLKMITSEFGLTWPRLRTLLTEDSARHMELNMQRQPSLDLADYLRLTADRHSIIRDWLLFLSDYPLVLGPVSTEPPGDPGDKELDAEENARIALAGRLCTVTTFVGLPAVAVPTRVEDGVPLGVQIIGRPFREDLCLSAAAAIEATSGTFTPVG</sequence>
<evidence type="ECO:0000259" key="2">
    <source>
        <dbReference type="Pfam" id="PF01425"/>
    </source>
</evidence>
<dbReference type="PANTHER" id="PTHR11895">
    <property type="entry name" value="TRANSAMIDASE"/>
    <property type="match status" value="1"/>
</dbReference>
<dbReference type="InterPro" id="IPR036928">
    <property type="entry name" value="AS_sf"/>
</dbReference>
<dbReference type="Gene3D" id="3.90.1300.10">
    <property type="entry name" value="Amidase signature (AS) domain"/>
    <property type="match status" value="1"/>
</dbReference>
<dbReference type="SUPFAM" id="SSF75304">
    <property type="entry name" value="Amidase signature (AS) enzymes"/>
    <property type="match status" value="1"/>
</dbReference>
<gene>
    <name evidence="3" type="ORF">ACFOY2_22125</name>
</gene>